<evidence type="ECO:0000259" key="2">
    <source>
        <dbReference type="Pfam" id="PF12728"/>
    </source>
</evidence>
<evidence type="ECO:0000313" key="3">
    <source>
        <dbReference type="EMBL" id="QIP38008.1"/>
    </source>
</evidence>
<evidence type="ECO:0000313" key="4">
    <source>
        <dbReference type="Proteomes" id="UP000502345"/>
    </source>
</evidence>
<organism evidence="3 4">
    <name type="scientific">Rhodococcus erythropolis</name>
    <name type="common">Arthrobacter picolinophilus</name>
    <dbReference type="NCBI Taxonomy" id="1833"/>
    <lineage>
        <taxon>Bacteria</taxon>
        <taxon>Bacillati</taxon>
        <taxon>Actinomycetota</taxon>
        <taxon>Actinomycetes</taxon>
        <taxon>Mycobacteriales</taxon>
        <taxon>Nocardiaceae</taxon>
        <taxon>Rhodococcus</taxon>
        <taxon>Rhodococcus erythropolis group</taxon>
    </lineage>
</organism>
<reference evidence="3 4" key="1">
    <citation type="submission" date="2020-03" db="EMBL/GenBank/DDBJ databases">
        <title>Screen low temperature-resistant strains for efficient degradation of petroleum hydrocarbons under the low temperature.</title>
        <authorList>
            <person name="Wang Y."/>
            <person name="Chen J."/>
        </authorList>
    </citation>
    <scope>NUCLEOTIDE SEQUENCE [LARGE SCALE GENOMIC DNA]</scope>
    <source>
        <strain evidence="3 4">KB1</strain>
    </source>
</reference>
<dbReference type="Pfam" id="PF12728">
    <property type="entry name" value="HTH_17"/>
    <property type="match status" value="1"/>
</dbReference>
<dbReference type="Proteomes" id="UP000502345">
    <property type="component" value="Chromosome"/>
</dbReference>
<dbReference type="EMBL" id="CP050124">
    <property type="protein sequence ID" value="QIP38008.1"/>
    <property type="molecule type" value="Genomic_DNA"/>
</dbReference>
<feature type="domain" description="Helix-turn-helix" evidence="2">
    <location>
        <begin position="107"/>
        <end position="156"/>
    </location>
</feature>
<dbReference type="AlphaFoldDB" id="A0A6G9CM99"/>
<proteinExistence type="predicted"/>
<sequence length="166" mass="19221">MRAFEEPSDHPAPSWVSQSPSGHAHRGWWLGDNRVCRTDSARLMPLRLAHRIEWDLCISLRDLTTIHTPRQAPRWPDRSAGLGRNGTSLTPRWVYRRSMESDGSDRLLTIPEAYTALRISRTHFFRLMRNGVIVPMRLGHRVLIPQAEIRRLIEENYRPPRPSADG</sequence>
<evidence type="ECO:0000256" key="1">
    <source>
        <dbReference type="SAM" id="MobiDB-lite"/>
    </source>
</evidence>
<dbReference type="InterPro" id="IPR041657">
    <property type="entry name" value="HTH_17"/>
</dbReference>
<accession>A0A6G9CM99</accession>
<name>A0A6G9CM99_RHOER</name>
<feature type="region of interest" description="Disordered" evidence="1">
    <location>
        <begin position="1"/>
        <end position="21"/>
    </location>
</feature>
<gene>
    <name evidence="3" type="ORF">G9444_0763</name>
</gene>
<protein>
    <submittedName>
        <fullName evidence="3">Replication protein RepA</fullName>
    </submittedName>
</protein>